<feature type="region of interest" description="Disordered" evidence="1">
    <location>
        <begin position="1"/>
        <end position="128"/>
    </location>
</feature>
<feature type="compositionally biased region" description="Basic and acidic residues" evidence="1">
    <location>
        <begin position="93"/>
        <end position="118"/>
    </location>
</feature>
<dbReference type="OMA" id="GGKERHH"/>
<organism evidence="2 3">
    <name type="scientific">Ceratopteris richardii</name>
    <name type="common">Triangle waterfern</name>
    <dbReference type="NCBI Taxonomy" id="49495"/>
    <lineage>
        <taxon>Eukaryota</taxon>
        <taxon>Viridiplantae</taxon>
        <taxon>Streptophyta</taxon>
        <taxon>Embryophyta</taxon>
        <taxon>Tracheophyta</taxon>
        <taxon>Polypodiopsida</taxon>
        <taxon>Polypodiidae</taxon>
        <taxon>Polypodiales</taxon>
        <taxon>Pteridineae</taxon>
        <taxon>Pteridaceae</taxon>
        <taxon>Parkerioideae</taxon>
        <taxon>Ceratopteris</taxon>
    </lineage>
</organism>
<reference evidence="2" key="1">
    <citation type="submission" date="2021-08" db="EMBL/GenBank/DDBJ databases">
        <title>WGS assembly of Ceratopteris richardii.</title>
        <authorList>
            <person name="Marchant D.B."/>
            <person name="Chen G."/>
            <person name="Jenkins J."/>
            <person name="Shu S."/>
            <person name="Leebens-Mack J."/>
            <person name="Grimwood J."/>
            <person name="Schmutz J."/>
            <person name="Soltis P."/>
            <person name="Soltis D."/>
            <person name="Chen Z.-H."/>
        </authorList>
    </citation>
    <scope>NUCLEOTIDE SEQUENCE</scope>
    <source>
        <strain evidence="2">Whitten #5841</strain>
        <tissue evidence="2">Leaf</tissue>
    </source>
</reference>
<feature type="compositionally biased region" description="Basic and acidic residues" evidence="1">
    <location>
        <begin position="1"/>
        <end position="14"/>
    </location>
</feature>
<dbReference type="EMBL" id="CM035409">
    <property type="protein sequence ID" value="KAH7439057.1"/>
    <property type="molecule type" value="Genomic_DNA"/>
</dbReference>
<accession>A0A8T2USF3</accession>
<sequence>MDRSPSAHSPDAKESGSSFRKPANEASRRNYRRHSPSSSHSRSPSPGGWKRDRSPSLHEDGSLKKGRNKDADSGKGREDGRSRRANDRSLANHSRDNHGRAEDYDRNYSRKHSGHYERNYQNLKHTRTDYLRYEDARYSRRSPDRLARERNFEDSGYRRRETRERDGRVSDGRSIDRDRWREQDTGARERYKTKDKELLRGHDRHGEKYRDDGLNAEAEQLRHGKRIDNENSFKDGYSIEGQDYDTTKMECKQEATAKGREGKAREKEEGAVGRDYSSDEDGHYQDTSRERSYRQDHSKMEDVDKKHANEKGRCKISSLEPGKEFLEASVAFDNTDESKKSDEKFSKGSKWGPEGETLDPTAAPSDPQMAKMAAMKAAALVNINLGGFKTIDEKKKLLWGSKDQKPAAASGTNRWDTVRFADRDRQEKFNKLMSLSVLSYVSPNVGCQRRSQRGSTRGCKHVIHIREARRAATGSGEAVYCRFAKARWAYCWTWPVAVCGHMLLSMDFVLATWFEDLKQEHITNHSIMTSCCTVCNLEHVSIHQYMSSLAKCPYLLCASYVFMVLVHQSTQRSSSNLLCIHLNCFSDRFYIFILIYYLGVCDVCEVSSKKEILAK</sequence>
<protein>
    <recommendedName>
        <fullName evidence="4">Arginine/serine-rich coiled-coil protein 2</fullName>
    </recommendedName>
</protein>
<evidence type="ECO:0000313" key="3">
    <source>
        <dbReference type="Proteomes" id="UP000825935"/>
    </source>
</evidence>
<dbReference type="PANTHER" id="PTHR22426:SF2">
    <property type="entry name" value="ARGININE_SERINE-RICH COILED-COIL PROTEIN 2"/>
    <property type="match status" value="1"/>
</dbReference>
<evidence type="ECO:0000256" key="1">
    <source>
        <dbReference type="SAM" id="MobiDB-lite"/>
    </source>
</evidence>
<gene>
    <name evidence="2" type="ORF">KP509_04G043100</name>
</gene>
<comment type="caution">
    <text evidence="2">The sequence shown here is derived from an EMBL/GenBank/DDBJ whole genome shotgun (WGS) entry which is preliminary data.</text>
</comment>
<dbReference type="AlphaFoldDB" id="A0A8T2USF3"/>
<proteinExistence type="predicted"/>
<dbReference type="OrthoDB" id="1928974at2759"/>
<keyword evidence="3" id="KW-1185">Reference proteome</keyword>
<feature type="compositionally biased region" description="Basic and acidic residues" evidence="1">
    <location>
        <begin position="180"/>
        <end position="233"/>
    </location>
</feature>
<feature type="region of interest" description="Disordered" evidence="1">
    <location>
        <begin position="180"/>
        <end position="316"/>
    </location>
</feature>
<evidence type="ECO:0000313" key="2">
    <source>
        <dbReference type="EMBL" id="KAH7439057.1"/>
    </source>
</evidence>
<feature type="compositionally biased region" description="Basic and acidic residues" evidence="1">
    <location>
        <begin position="245"/>
        <end position="313"/>
    </location>
</feature>
<feature type="compositionally biased region" description="Basic and acidic residues" evidence="1">
    <location>
        <begin position="336"/>
        <end position="346"/>
    </location>
</feature>
<name>A0A8T2USF3_CERRI</name>
<feature type="compositionally biased region" description="Low complexity" evidence="1">
    <location>
        <begin position="36"/>
        <end position="46"/>
    </location>
</feature>
<dbReference type="PANTHER" id="PTHR22426">
    <property type="entry name" value="ARGININE_SERINE-RICH COILED-COIL PROTEIN 2"/>
    <property type="match status" value="1"/>
</dbReference>
<feature type="compositionally biased region" description="Basic and acidic residues" evidence="1">
    <location>
        <begin position="49"/>
        <end position="87"/>
    </location>
</feature>
<evidence type="ECO:0008006" key="4">
    <source>
        <dbReference type="Google" id="ProtNLM"/>
    </source>
</evidence>
<dbReference type="Proteomes" id="UP000825935">
    <property type="component" value="Chromosome 4"/>
</dbReference>
<feature type="region of interest" description="Disordered" evidence="1">
    <location>
        <begin position="334"/>
        <end position="368"/>
    </location>
</feature>